<reference evidence="2 3" key="1">
    <citation type="submission" date="2013-02" db="EMBL/GenBank/DDBJ databases">
        <title>The Genome Annotation of Plasmodium falciparum MaliPS096_E11.</title>
        <authorList>
            <consortium name="The Broad Institute Genome Sequencing Platform"/>
            <consortium name="The Broad Institute Genome Sequencing Center for Infectious Disease"/>
            <person name="Neafsey D."/>
            <person name="Hoffman S."/>
            <person name="Volkman S."/>
            <person name="Rosenthal P."/>
            <person name="Walker B."/>
            <person name="Young S.K."/>
            <person name="Zeng Q."/>
            <person name="Gargeya S."/>
            <person name="Fitzgerald M."/>
            <person name="Haas B."/>
            <person name="Abouelleil A."/>
            <person name="Allen A.W."/>
            <person name="Alvarado L."/>
            <person name="Arachchi H.M."/>
            <person name="Berlin A.M."/>
            <person name="Chapman S.B."/>
            <person name="Gainer-Dewar J."/>
            <person name="Goldberg J."/>
            <person name="Griggs A."/>
            <person name="Gujja S."/>
            <person name="Hansen M."/>
            <person name="Howarth C."/>
            <person name="Imamovic A."/>
            <person name="Ireland A."/>
            <person name="Larimer J."/>
            <person name="McCowan C."/>
            <person name="Murphy C."/>
            <person name="Pearson M."/>
            <person name="Poon T.W."/>
            <person name="Priest M."/>
            <person name="Roberts A."/>
            <person name="Saif S."/>
            <person name="Shea T."/>
            <person name="Sisk P."/>
            <person name="Sykes S."/>
            <person name="Wortman J."/>
            <person name="Nusbaum C."/>
            <person name="Birren B."/>
        </authorList>
    </citation>
    <scope>NUCLEOTIDE SEQUENCE [LARGE SCALE GENOMIC DNA]</scope>
    <source>
        <strain evidence="2 3">MaliPS096_E11</strain>
    </source>
</reference>
<dbReference type="OrthoDB" id="370662at2759"/>
<sequence length="407" mass="48926">MPWEENEMVLLHFTIHDVYDNIENKISLEEKPYIKFYWKNKKYKNYLKYFTDEINWFSEFFLPYKIGDYIENLIVQIWANSYILKTKKKVAYNYININDVERKRKINGKTELIGKRNGLKIIYSLQLIRYSLYEFMKNTQMLILDKISIYKMIQIHRKNQNISVHRYHNNHHLFDKYIISLFEKENYIKKNTALKLKTIKEHKKKKKNSNIKSNVKNEHIQIETNNKNEGRKKIIITDQINYRKNKTEGNIKNNPQKNNSKNTSVLDSKKNLKSQKLNKKLNKSNQTKQNITDNKKSNNNSTHSKKKKKIMTNNLQLKNTSHTKVLGNHKGSIEKKEPNNIFNIQKQNSFLDLGYKIHRSSNKRNFKILNFKMVQSNYHDNEKFNNNISHEKGLNKFKNTDTKIYVY</sequence>
<accession>A0A024WJC0</accession>
<proteinExistence type="predicted"/>
<protein>
    <submittedName>
        <fullName evidence="2">Uncharacterized protein</fullName>
    </submittedName>
</protein>
<reference evidence="2 3" key="2">
    <citation type="submission" date="2013-02" db="EMBL/GenBank/DDBJ databases">
        <title>The Genome Sequence of Plasmodium falciparum MaliPS096_E11.</title>
        <authorList>
            <consortium name="The Broad Institute Genome Sequencing Platform"/>
            <consortium name="The Broad Institute Genome Sequencing Center for Infectious Disease"/>
            <person name="Neafsey D."/>
            <person name="Cheeseman I."/>
            <person name="Volkman S."/>
            <person name="Adams J."/>
            <person name="Walker B."/>
            <person name="Young S.K."/>
            <person name="Zeng Q."/>
            <person name="Gargeya S."/>
            <person name="Fitzgerald M."/>
            <person name="Haas B."/>
            <person name="Abouelleil A."/>
            <person name="Alvarado L."/>
            <person name="Arachchi H.M."/>
            <person name="Berlin A.M."/>
            <person name="Chapman S.B."/>
            <person name="Dewar J."/>
            <person name="Goldberg J."/>
            <person name="Griggs A."/>
            <person name="Gujja S."/>
            <person name="Hansen M."/>
            <person name="Howarth C."/>
            <person name="Imamovic A."/>
            <person name="Larimer J."/>
            <person name="McCowan C."/>
            <person name="Murphy C."/>
            <person name="Neiman D."/>
            <person name="Pearson M."/>
            <person name="Priest M."/>
            <person name="Roberts A."/>
            <person name="Saif S."/>
            <person name="Shea T."/>
            <person name="Sisk P."/>
            <person name="Sykes S."/>
            <person name="Wortman J."/>
            <person name="Nusbaum C."/>
            <person name="Birren B."/>
        </authorList>
    </citation>
    <scope>NUCLEOTIDE SEQUENCE [LARGE SCALE GENOMIC DNA]</scope>
    <source>
        <strain evidence="2 3">MaliPS096_E11</strain>
    </source>
</reference>
<dbReference type="AlphaFoldDB" id="A0A024WJC0"/>
<name>A0A024WJC0_PLAFA</name>
<evidence type="ECO:0000256" key="1">
    <source>
        <dbReference type="SAM" id="MobiDB-lite"/>
    </source>
</evidence>
<feature type="compositionally biased region" description="Basic residues" evidence="1">
    <location>
        <begin position="271"/>
        <end position="282"/>
    </location>
</feature>
<organism evidence="2 3">
    <name type="scientific">Plasmodium falciparum MaliPS096_E11</name>
    <dbReference type="NCBI Taxonomy" id="1036727"/>
    <lineage>
        <taxon>Eukaryota</taxon>
        <taxon>Sar</taxon>
        <taxon>Alveolata</taxon>
        <taxon>Apicomplexa</taxon>
        <taxon>Aconoidasida</taxon>
        <taxon>Haemosporida</taxon>
        <taxon>Plasmodiidae</taxon>
        <taxon>Plasmodium</taxon>
        <taxon>Plasmodium (Laverania)</taxon>
    </lineage>
</organism>
<feature type="compositionally biased region" description="Low complexity" evidence="1">
    <location>
        <begin position="283"/>
        <end position="302"/>
    </location>
</feature>
<feature type="compositionally biased region" description="Polar residues" evidence="1">
    <location>
        <begin position="246"/>
        <end position="266"/>
    </location>
</feature>
<dbReference type="Proteomes" id="UP000030699">
    <property type="component" value="Unassembled WGS sequence"/>
</dbReference>
<gene>
    <name evidence="2" type="ORF">PFMALIP_04667</name>
</gene>
<feature type="region of interest" description="Disordered" evidence="1">
    <location>
        <begin position="246"/>
        <end position="312"/>
    </location>
</feature>
<evidence type="ECO:0000313" key="2">
    <source>
        <dbReference type="EMBL" id="ETW47319.1"/>
    </source>
</evidence>
<evidence type="ECO:0000313" key="3">
    <source>
        <dbReference type="Proteomes" id="UP000030699"/>
    </source>
</evidence>
<dbReference type="EMBL" id="KI925612">
    <property type="protein sequence ID" value="ETW47319.1"/>
    <property type="molecule type" value="Genomic_DNA"/>
</dbReference>